<dbReference type="InterPro" id="IPR001240">
    <property type="entry name" value="PRAI_dom"/>
</dbReference>
<dbReference type="Pfam" id="PF00697">
    <property type="entry name" value="PRAI"/>
    <property type="match status" value="1"/>
</dbReference>
<protein>
    <recommendedName>
        <fullName evidence="4 9">N-(5'-phosphoribosyl)anthranilate isomerase</fullName>
        <shortName evidence="9">PRAI</shortName>
        <ecNumber evidence="3 9">5.3.1.24</ecNumber>
    </recommendedName>
</protein>
<keyword evidence="8 9" id="KW-0413">Isomerase</keyword>
<dbReference type="HAMAP" id="MF_00135">
    <property type="entry name" value="PRAI"/>
    <property type="match status" value="1"/>
</dbReference>
<comment type="similarity">
    <text evidence="9">Belongs to the TrpF family.</text>
</comment>
<dbReference type="RefSeq" id="WP_124147796.1">
    <property type="nucleotide sequence ID" value="NZ_CAWOKI010000317.1"/>
</dbReference>
<dbReference type="UniPathway" id="UPA00035">
    <property type="reaction ID" value="UER00042"/>
</dbReference>
<evidence type="ECO:0000313" key="11">
    <source>
        <dbReference type="EMBL" id="RQH25952.1"/>
    </source>
</evidence>
<dbReference type="Proteomes" id="UP000269154">
    <property type="component" value="Unassembled WGS sequence"/>
</dbReference>
<evidence type="ECO:0000313" key="12">
    <source>
        <dbReference type="Proteomes" id="UP000269154"/>
    </source>
</evidence>
<name>A0A3N6RCR6_9CYAN</name>
<accession>A0A3N6RCR6</accession>
<keyword evidence="12" id="KW-1185">Reference proteome</keyword>
<evidence type="ECO:0000256" key="7">
    <source>
        <dbReference type="ARBA" id="ARBA00023141"/>
    </source>
</evidence>
<evidence type="ECO:0000256" key="2">
    <source>
        <dbReference type="ARBA" id="ARBA00004664"/>
    </source>
</evidence>
<feature type="domain" description="N-(5'phosphoribosyl) anthranilate isomerase (PRAI)" evidence="10">
    <location>
        <begin position="9"/>
        <end position="216"/>
    </location>
</feature>
<evidence type="ECO:0000256" key="1">
    <source>
        <dbReference type="ARBA" id="ARBA00001164"/>
    </source>
</evidence>
<comment type="caution">
    <text evidence="11">The sequence shown here is derived from an EMBL/GenBank/DDBJ whole genome shotgun (WGS) entry which is preliminary data.</text>
</comment>
<dbReference type="SUPFAM" id="SSF51366">
    <property type="entry name" value="Ribulose-phoshate binding barrel"/>
    <property type="match status" value="1"/>
</dbReference>
<keyword evidence="5 9" id="KW-0028">Amino-acid biosynthesis</keyword>
<dbReference type="InterPro" id="IPR013785">
    <property type="entry name" value="Aldolase_TIM"/>
</dbReference>
<keyword evidence="6 9" id="KW-0822">Tryptophan biosynthesis</keyword>
<dbReference type="GO" id="GO:0000162">
    <property type="term" value="P:L-tryptophan biosynthetic process"/>
    <property type="evidence" value="ECO:0007669"/>
    <property type="project" value="UniProtKB-UniRule"/>
</dbReference>
<dbReference type="Gene3D" id="3.20.20.70">
    <property type="entry name" value="Aldolase class I"/>
    <property type="match status" value="1"/>
</dbReference>
<dbReference type="EC" id="5.3.1.24" evidence="3 9"/>
<evidence type="ECO:0000256" key="5">
    <source>
        <dbReference type="ARBA" id="ARBA00022605"/>
    </source>
</evidence>
<evidence type="ECO:0000256" key="3">
    <source>
        <dbReference type="ARBA" id="ARBA00012572"/>
    </source>
</evidence>
<dbReference type="InterPro" id="IPR011060">
    <property type="entry name" value="RibuloseP-bd_barrel"/>
</dbReference>
<evidence type="ECO:0000256" key="4">
    <source>
        <dbReference type="ARBA" id="ARBA00022272"/>
    </source>
</evidence>
<organism evidence="11 12">
    <name type="scientific">Okeania hirsuta</name>
    <dbReference type="NCBI Taxonomy" id="1458930"/>
    <lineage>
        <taxon>Bacteria</taxon>
        <taxon>Bacillati</taxon>
        <taxon>Cyanobacteriota</taxon>
        <taxon>Cyanophyceae</taxon>
        <taxon>Oscillatoriophycideae</taxon>
        <taxon>Oscillatoriales</taxon>
        <taxon>Microcoleaceae</taxon>
        <taxon>Okeania</taxon>
    </lineage>
</organism>
<dbReference type="OrthoDB" id="9786954at2"/>
<dbReference type="CDD" id="cd00405">
    <property type="entry name" value="PRAI"/>
    <property type="match status" value="1"/>
</dbReference>
<dbReference type="EMBL" id="RCBY01000289">
    <property type="protein sequence ID" value="RQH25952.1"/>
    <property type="molecule type" value="Genomic_DNA"/>
</dbReference>
<keyword evidence="7 9" id="KW-0057">Aromatic amino acid biosynthesis</keyword>
<gene>
    <name evidence="9" type="primary">trpF</name>
    <name evidence="11" type="ORF">D5R40_28825</name>
</gene>
<dbReference type="PANTHER" id="PTHR42894:SF1">
    <property type="entry name" value="N-(5'-PHOSPHORIBOSYL)ANTHRANILATE ISOMERASE"/>
    <property type="match status" value="1"/>
</dbReference>
<comment type="catalytic activity">
    <reaction evidence="1 9">
        <text>N-(5-phospho-beta-D-ribosyl)anthranilate = 1-(2-carboxyphenylamino)-1-deoxy-D-ribulose 5-phosphate</text>
        <dbReference type="Rhea" id="RHEA:21540"/>
        <dbReference type="ChEBI" id="CHEBI:18277"/>
        <dbReference type="ChEBI" id="CHEBI:58613"/>
        <dbReference type="EC" id="5.3.1.24"/>
    </reaction>
</comment>
<evidence type="ECO:0000256" key="9">
    <source>
        <dbReference type="HAMAP-Rule" id="MF_00135"/>
    </source>
</evidence>
<dbReference type="PANTHER" id="PTHR42894">
    <property type="entry name" value="N-(5'-PHOSPHORIBOSYL)ANTHRANILATE ISOMERASE"/>
    <property type="match status" value="1"/>
</dbReference>
<dbReference type="InterPro" id="IPR044643">
    <property type="entry name" value="TrpF_fam"/>
</dbReference>
<reference evidence="11 12" key="1">
    <citation type="journal article" date="2018" name="ACS Chem. Biol.">
        <title>Ketoreductase domain dysfunction expands chemodiversity: malyngamide biosynthesis in the cyanobacterium Okeania hirsuta.</title>
        <authorList>
            <person name="Moss N.A."/>
            <person name="Leao T."/>
            <person name="Rankin M."/>
            <person name="McCullough T.M."/>
            <person name="Qu P."/>
            <person name="Korobeynikov A."/>
            <person name="Smith J.L."/>
            <person name="Gerwick L."/>
            <person name="Gerwick W.H."/>
        </authorList>
    </citation>
    <scope>NUCLEOTIDE SEQUENCE [LARGE SCALE GENOMIC DNA]</scope>
    <source>
        <strain evidence="11 12">PAB10Feb10-1</strain>
    </source>
</reference>
<sequence length="233" mass="25490">MKQTTKPRVKICCISSIEEAKMAIIYGASALGLVSAMPSGIGVISEELIAEISAIVPPGVCTFLFTSKQDVKSIIEQQRRCQVNTIQICDYLTLGKYQDLRDAMPGIALVQVIHVTGEESVKEAVEVSPLVDAILLDSGNKYLPIKQLGGTGKVHNWDISKKIRELVDVPVYLAGGLNSENVTAAIKQVSPFGLDICTGVRTNNKLDEMKLSQFFSQIYYSSFGVDEVQNFRE</sequence>
<dbReference type="AlphaFoldDB" id="A0A3N6RCR6"/>
<comment type="pathway">
    <text evidence="2 9">Amino-acid biosynthesis; L-tryptophan biosynthesis; L-tryptophan from chorismate: step 3/5.</text>
</comment>
<evidence type="ECO:0000256" key="6">
    <source>
        <dbReference type="ARBA" id="ARBA00022822"/>
    </source>
</evidence>
<proteinExistence type="inferred from homology"/>
<evidence type="ECO:0000256" key="8">
    <source>
        <dbReference type="ARBA" id="ARBA00023235"/>
    </source>
</evidence>
<dbReference type="GO" id="GO:0004640">
    <property type="term" value="F:phosphoribosylanthranilate isomerase activity"/>
    <property type="evidence" value="ECO:0007669"/>
    <property type="project" value="UniProtKB-UniRule"/>
</dbReference>
<evidence type="ECO:0000259" key="10">
    <source>
        <dbReference type="Pfam" id="PF00697"/>
    </source>
</evidence>